<gene>
    <name evidence="9" type="ORF">KDA_29160</name>
</gene>
<evidence type="ECO:0000256" key="4">
    <source>
        <dbReference type="ARBA" id="ARBA00022741"/>
    </source>
</evidence>
<dbReference type="EC" id="2.7.11.1" evidence="2"/>
<dbReference type="RefSeq" id="WP_126627778.1">
    <property type="nucleotide sequence ID" value="NZ_BIFT01000001.1"/>
</dbReference>
<dbReference type="OrthoDB" id="138542at2"/>
<dbReference type="InterPro" id="IPR000719">
    <property type="entry name" value="Prot_kinase_dom"/>
</dbReference>
<dbReference type="Proteomes" id="UP000287171">
    <property type="component" value="Unassembled WGS sequence"/>
</dbReference>
<dbReference type="SUPFAM" id="SSF53850">
    <property type="entry name" value="Periplasmic binding protein-like II"/>
    <property type="match status" value="1"/>
</dbReference>
<keyword evidence="3" id="KW-0808">Transferase</keyword>
<evidence type="ECO:0000256" key="1">
    <source>
        <dbReference type="ARBA" id="ARBA00010886"/>
    </source>
</evidence>
<keyword evidence="4 7" id="KW-0547">Nucleotide-binding</keyword>
<dbReference type="SMART" id="SM00220">
    <property type="entry name" value="S_TKc"/>
    <property type="match status" value="1"/>
</dbReference>
<dbReference type="Pfam" id="PF13531">
    <property type="entry name" value="SBP_bac_11"/>
    <property type="match status" value="1"/>
</dbReference>
<dbReference type="EMBL" id="BIFT01000001">
    <property type="protein sequence ID" value="GCE27432.1"/>
    <property type="molecule type" value="Genomic_DNA"/>
</dbReference>
<dbReference type="InterPro" id="IPR050660">
    <property type="entry name" value="NEK_Ser/Thr_kinase"/>
</dbReference>
<evidence type="ECO:0000256" key="2">
    <source>
        <dbReference type="ARBA" id="ARBA00012513"/>
    </source>
</evidence>
<evidence type="ECO:0000256" key="7">
    <source>
        <dbReference type="PROSITE-ProRule" id="PRU10141"/>
    </source>
</evidence>
<keyword evidence="5" id="KW-0418">Kinase</keyword>
<evidence type="ECO:0000256" key="5">
    <source>
        <dbReference type="ARBA" id="ARBA00022777"/>
    </source>
</evidence>
<dbReference type="PROSITE" id="PS50011">
    <property type="entry name" value="PROTEIN_KINASE_DOM"/>
    <property type="match status" value="1"/>
</dbReference>
<proteinExistence type="inferred from homology"/>
<dbReference type="PROSITE" id="PS00107">
    <property type="entry name" value="PROTEIN_KINASE_ATP"/>
    <property type="match status" value="1"/>
</dbReference>
<evidence type="ECO:0000256" key="6">
    <source>
        <dbReference type="ARBA" id="ARBA00022840"/>
    </source>
</evidence>
<dbReference type="SUPFAM" id="SSF56112">
    <property type="entry name" value="Protein kinase-like (PK-like)"/>
    <property type="match status" value="1"/>
</dbReference>
<keyword evidence="6 7" id="KW-0067">ATP-binding</keyword>
<feature type="binding site" evidence="7">
    <location>
        <position position="98"/>
    </location>
    <ligand>
        <name>ATP</name>
        <dbReference type="ChEBI" id="CHEBI:30616"/>
    </ligand>
</feature>
<reference evidence="10" key="1">
    <citation type="submission" date="2018-12" db="EMBL/GenBank/DDBJ databases">
        <title>Tengunoibacter tsumagoiensis gen. nov., sp. nov., Dictyobacter kobayashii sp. nov., D. alpinus sp. nov., and D. joshuensis sp. nov. and description of Dictyobacteraceae fam. nov. within the order Ktedonobacterales isolated from Tengu-no-mugimeshi.</title>
        <authorList>
            <person name="Wang C.M."/>
            <person name="Zheng Y."/>
            <person name="Sakai Y."/>
            <person name="Toyoda A."/>
            <person name="Minakuchi Y."/>
            <person name="Abe K."/>
            <person name="Yokota A."/>
            <person name="Yabe S."/>
        </authorList>
    </citation>
    <scope>NUCLEOTIDE SEQUENCE [LARGE SCALE GENOMIC DNA]</scope>
    <source>
        <strain evidence="10">Uno16</strain>
    </source>
</reference>
<name>A0A402B7Z2_9CHLR</name>
<dbReference type="InterPro" id="IPR011009">
    <property type="entry name" value="Kinase-like_dom_sf"/>
</dbReference>
<accession>A0A402B7Z2</accession>
<dbReference type="InterPro" id="IPR017441">
    <property type="entry name" value="Protein_kinase_ATP_BS"/>
</dbReference>
<protein>
    <recommendedName>
        <fullName evidence="2">non-specific serine/threonine protein kinase</fullName>
        <ecNumber evidence="2">2.7.11.1</ecNumber>
    </recommendedName>
</protein>
<dbReference type="GO" id="GO:0005524">
    <property type="term" value="F:ATP binding"/>
    <property type="evidence" value="ECO:0007669"/>
    <property type="project" value="UniProtKB-UniRule"/>
</dbReference>
<dbReference type="Pfam" id="PF13240">
    <property type="entry name" value="Zn_Ribbon_1"/>
    <property type="match status" value="1"/>
</dbReference>
<evidence type="ECO:0000313" key="9">
    <source>
        <dbReference type="EMBL" id="GCE27432.1"/>
    </source>
</evidence>
<dbReference type="AlphaFoldDB" id="A0A402B7Z2"/>
<dbReference type="Gene3D" id="1.10.510.10">
    <property type="entry name" value="Transferase(Phosphotransferase) domain 1"/>
    <property type="match status" value="1"/>
</dbReference>
<dbReference type="CDD" id="cd14014">
    <property type="entry name" value="STKc_PknB_like"/>
    <property type="match status" value="1"/>
</dbReference>
<evidence type="ECO:0000313" key="10">
    <source>
        <dbReference type="Proteomes" id="UP000287171"/>
    </source>
</evidence>
<sequence length="808" mass="87803">MGNTTSPRICSNCGTINAPGDEFCANCGFSLDAQTGAATIQGVPPTIAATRRVTGGLTNGILLAGRYRVVKLIGKGGFGAVYEASDTHFQGKHSVAIKEMSDAQLSPQEKASAVQDFRNEADLLIRLKHPNLPNVSDFFEEDNKVYLVMEFIEGKTLEDIQSEKKGPLDERLVMSWAVQLCTVLNYLHTRPQPIIFRDMKPSNVMLTDEGEIKLIDFGIARIFKTTASRDTTLLGSRGYAPVEQHGRGQSDTRSDIYALGATLFDLLTHELPTDSITRMVNPTLFVPPRQLNPALSPATESIVLKAMEINAQDRYQSVREMAQAIIASGIATVDTSALSISGAIANMATAPTTTSQSQASTIAPQPAPRVKQQPQQQQMATQTVSAPGSTALAPSRISRRAVIAGGVVALGALAVGGTTILLNNQKKSIPVAAPVTPGGTLMMNFIYSTEKESWMKKAISDFNASNQKAGNKVIQIQGSSQGSVDAKDQILKGSLKPVAWSPASFLELNQLNTAWNTQHGQNITYSSGDYIAKSLVFTPIVFAVWKERAALLLKKYGSIDWQSIHKAILLKSWSDIGGQSDWGQVKLGQTRPDESNSGLLSITLMAYAFYNTQRGLTTNQIIDGKFQQFFQDIESAVQTFGRSSGTYLVNEVIARGPASYDIIPIYENLILANEDAAKKQGQILQPIYPDLNILSDHPFAIFNGSWVKDEEKQAAQKFRDFLLSDQQQRNALLSGFRPAAGNIDIMEPIEGNPFKAHATDFTIPPAIQKLAQPPSGNVINELLNQWTKQYGSAPSALSQLPPNVRKIM</sequence>
<dbReference type="Pfam" id="PF00069">
    <property type="entry name" value="Pkinase"/>
    <property type="match status" value="1"/>
</dbReference>
<keyword evidence="10" id="KW-1185">Reference proteome</keyword>
<comment type="caution">
    <text evidence="9">The sequence shown here is derived from an EMBL/GenBank/DDBJ whole genome shotgun (WGS) entry which is preliminary data.</text>
</comment>
<dbReference type="PANTHER" id="PTHR43671">
    <property type="entry name" value="SERINE/THREONINE-PROTEIN KINASE NEK"/>
    <property type="match status" value="1"/>
</dbReference>
<organism evidence="9 10">
    <name type="scientific">Dictyobacter alpinus</name>
    <dbReference type="NCBI Taxonomy" id="2014873"/>
    <lineage>
        <taxon>Bacteria</taxon>
        <taxon>Bacillati</taxon>
        <taxon>Chloroflexota</taxon>
        <taxon>Ktedonobacteria</taxon>
        <taxon>Ktedonobacterales</taxon>
        <taxon>Dictyobacteraceae</taxon>
        <taxon>Dictyobacter</taxon>
    </lineage>
</organism>
<dbReference type="PANTHER" id="PTHR43671:SF13">
    <property type="entry name" value="SERINE_THREONINE-PROTEIN KINASE NEK2"/>
    <property type="match status" value="1"/>
</dbReference>
<dbReference type="GO" id="GO:0004674">
    <property type="term" value="F:protein serine/threonine kinase activity"/>
    <property type="evidence" value="ECO:0007669"/>
    <property type="project" value="UniProtKB-EC"/>
</dbReference>
<evidence type="ECO:0000256" key="3">
    <source>
        <dbReference type="ARBA" id="ARBA00022679"/>
    </source>
</evidence>
<dbReference type="InterPro" id="IPR026870">
    <property type="entry name" value="Zinc_ribbon_dom"/>
</dbReference>
<comment type="similarity">
    <text evidence="1">Belongs to the protein kinase superfamily. NEK Ser/Thr protein kinase family. NIMA subfamily.</text>
</comment>
<dbReference type="Gene3D" id="3.30.200.20">
    <property type="entry name" value="Phosphorylase Kinase, domain 1"/>
    <property type="match status" value="1"/>
</dbReference>
<evidence type="ECO:0000259" key="8">
    <source>
        <dbReference type="PROSITE" id="PS50011"/>
    </source>
</evidence>
<feature type="domain" description="Protein kinase" evidence="8">
    <location>
        <begin position="67"/>
        <end position="326"/>
    </location>
</feature>